<dbReference type="VEuPathDB" id="VectorBase:LLONM1_007909"/>
<evidence type="ECO:0000313" key="8">
    <source>
        <dbReference type="EnsemblMetazoa" id="LLOJ000769-PA"/>
    </source>
</evidence>
<evidence type="ECO:0000256" key="4">
    <source>
        <dbReference type="ARBA" id="ARBA00022989"/>
    </source>
</evidence>
<reference evidence="8" key="3">
    <citation type="submission" date="2020-05" db="UniProtKB">
        <authorList>
            <consortium name="EnsemblMetazoa"/>
        </authorList>
    </citation>
    <scope>IDENTIFICATION</scope>
    <source>
        <strain evidence="8">Jacobina</strain>
    </source>
</reference>
<evidence type="ECO:0000256" key="3">
    <source>
        <dbReference type="ARBA" id="ARBA00022692"/>
    </source>
</evidence>
<evidence type="ECO:0000256" key="5">
    <source>
        <dbReference type="ARBA" id="ARBA00023136"/>
    </source>
</evidence>
<proteinExistence type="predicted"/>
<dbReference type="GeneID" id="129792235"/>
<dbReference type="GO" id="GO:0016020">
    <property type="term" value="C:membrane"/>
    <property type="evidence" value="ECO:0007669"/>
    <property type="project" value="UniProtKB-SubCell"/>
</dbReference>
<keyword evidence="4 6" id="KW-1133">Transmembrane helix</keyword>
<protein>
    <recommendedName>
        <fullName evidence="2">Transmembrane protein 267</fullName>
    </recommendedName>
</protein>
<dbReference type="EnsemblMetazoa" id="LLOJ000769-RA">
    <property type="protein sequence ID" value="LLOJ000769-PA"/>
    <property type="gene ID" value="LLOJ000769"/>
</dbReference>
<dbReference type="PANTHER" id="PTHR13628:SF1">
    <property type="entry name" value="TRANSMEMBRANE PROTEIN 267"/>
    <property type="match status" value="1"/>
</dbReference>
<evidence type="ECO:0000313" key="7">
    <source>
        <dbReference type="EMBL" id="MBC1170633.1"/>
    </source>
</evidence>
<dbReference type="RefSeq" id="XP_055687072.1">
    <property type="nucleotide sequence ID" value="XM_055831097.1"/>
</dbReference>
<dbReference type="PANTHER" id="PTHR13628">
    <property type="entry name" value="TRANSMEMBRANE PROTEIN 267"/>
    <property type="match status" value="1"/>
</dbReference>
<evidence type="ECO:0000256" key="1">
    <source>
        <dbReference type="ARBA" id="ARBA00004141"/>
    </source>
</evidence>
<dbReference type="OrthoDB" id="10014558at2759"/>
<reference evidence="7" key="2">
    <citation type="journal article" date="2020" name="BMC">
        <title>Leishmania infection induces a limited differential gene expression in the sand fly midgut.</title>
        <authorList>
            <person name="Coutinho-Abreu I.V."/>
            <person name="Serafim T.D."/>
            <person name="Meneses C."/>
            <person name="Kamhawi S."/>
            <person name="Oliveira F."/>
            <person name="Valenzuela J.G."/>
        </authorList>
    </citation>
    <scope>NUCLEOTIDE SEQUENCE</scope>
    <source>
        <strain evidence="7">Jacobina</strain>
        <tissue evidence="7">Midgut</tissue>
    </source>
</reference>
<accession>A0A1B0C9Z7</accession>
<feature type="transmembrane region" description="Helical" evidence="6">
    <location>
        <begin position="38"/>
        <end position="57"/>
    </location>
</feature>
<dbReference type="AlphaFoldDB" id="A0A1B0C9Z7"/>
<feature type="transmembrane region" description="Helical" evidence="6">
    <location>
        <begin position="170"/>
        <end position="188"/>
    </location>
</feature>
<dbReference type="VEuPathDB" id="VectorBase:LLOJ000769"/>
<dbReference type="InterPro" id="IPR026572">
    <property type="entry name" value="TMEM267"/>
</dbReference>
<dbReference type="KEGG" id="lll:129792235"/>
<reference evidence="9" key="1">
    <citation type="submission" date="2012-05" db="EMBL/GenBank/DDBJ databases">
        <title>Whole Genome Assembly of Lutzomyia longipalpis.</title>
        <authorList>
            <person name="Richards S."/>
            <person name="Qu C."/>
            <person name="Dillon R."/>
            <person name="Worley K."/>
            <person name="Scherer S."/>
            <person name="Batterton M."/>
            <person name="Taylor A."/>
            <person name="Hawes A."/>
            <person name="Hernandez B."/>
            <person name="Kovar C."/>
            <person name="Mandapat C."/>
            <person name="Pham C."/>
            <person name="Qu C."/>
            <person name="Jing C."/>
            <person name="Bess C."/>
            <person name="Bandaranaike D."/>
            <person name="Ngo D."/>
            <person name="Ongeri F."/>
            <person name="Arias F."/>
            <person name="Lara F."/>
            <person name="Weissenberger G."/>
            <person name="Kamau G."/>
            <person name="Han H."/>
            <person name="Shen H."/>
            <person name="Dinh H."/>
            <person name="Khalil I."/>
            <person name="Jones J."/>
            <person name="Shafer J."/>
            <person name="Jayaseelan J."/>
            <person name="Quiroz J."/>
            <person name="Blankenburg K."/>
            <person name="Nguyen L."/>
            <person name="Jackson L."/>
            <person name="Francisco L."/>
            <person name="Tang L.-Y."/>
            <person name="Pu L.-L."/>
            <person name="Perales L."/>
            <person name="Lorensuhewa L."/>
            <person name="Munidasa M."/>
            <person name="Coyle M."/>
            <person name="Taylor M."/>
            <person name="Puazo M."/>
            <person name="Firestine M."/>
            <person name="Scheel M."/>
            <person name="Javaid M."/>
            <person name="Wang M."/>
            <person name="Li M."/>
            <person name="Tabassum N."/>
            <person name="Saada N."/>
            <person name="Osuji N."/>
            <person name="Aqrawi P."/>
            <person name="Fu Q."/>
            <person name="Thornton R."/>
            <person name="Raj R."/>
            <person name="Goodspeed R."/>
            <person name="Mata R."/>
            <person name="Najjar R."/>
            <person name="Gubbala S."/>
            <person name="Lee S."/>
            <person name="Denson S."/>
            <person name="Patil S."/>
            <person name="Macmil S."/>
            <person name="Qi S."/>
            <person name="Matskevitch T."/>
            <person name="Palculict T."/>
            <person name="Mathew T."/>
            <person name="Vee V."/>
            <person name="Velamala V."/>
            <person name="Korchina V."/>
            <person name="Cai W."/>
            <person name="Liu W."/>
            <person name="Dai W."/>
            <person name="Zou X."/>
            <person name="Zhu Y."/>
            <person name="Zhang Y."/>
            <person name="Wu Y.-Q."/>
            <person name="Xin Y."/>
            <person name="Nazarath L."/>
            <person name="Kovar C."/>
            <person name="Han Y."/>
            <person name="Muzny D."/>
            <person name="Gibbs R."/>
        </authorList>
    </citation>
    <scope>NUCLEOTIDE SEQUENCE [LARGE SCALE GENOMIC DNA]</scope>
    <source>
        <strain evidence="9">Jacobina</strain>
    </source>
</reference>
<comment type="subcellular location">
    <subcellularLocation>
        <location evidence="1">Membrane</location>
        <topology evidence="1">Multi-pass membrane protein</topology>
    </subcellularLocation>
</comment>
<feature type="transmembrane region" description="Helical" evidence="6">
    <location>
        <begin position="6"/>
        <end position="26"/>
    </location>
</feature>
<evidence type="ECO:0000256" key="2">
    <source>
        <dbReference type="ARBA" id="ARBA00013977"/>
    </source>
</evidence>
<name>A0A1B0C9Z7_LUTLO</name>
<dbReference type="EMBL" id="GITU01001930">
    <property type="protein sequence ID" value="MBC1170633.1"/>
    <property type="molecule type" value="Transcribed_RNA"/>
</dbReference>
<keyword evidence="3 6" id="KW-0812">Transmembrane</keyword>
<evidence type="ECO:0000313" key="9">
    <source>
        <dbReference type="Proteomes" id="UP000092461"/>
    </source>
</evidence>
<organism evidence="8 9">
    <name type="scientific">Lutzomyia longipalpis</name>
    <name type="common">Sand fly</name>
    <dbReference type="NCBI Taxonomy" id="7200"/>
    <lineage>
        <taxon>Eukaryota</taxon>
        <taxon>Metazoa</taxon>
        <taxon>Ecdysozoa</taxon>
        <taxon>Arthropoda</taxon>
        <taxon>Hexapoda</taxon>
        <taxon>Insecta</taxon>
        <taxon>Pterygota</taxon>
        <taxon>Neoptera</taxon>
        <taxon>Endopterygota</taxon>
        <taxon>Diptera</taxon>
        <taxon>Nematocera</taxon>
        <taxon>Psychodoidea</taxon>
        <taxon>Psychodidae</taxon>
        <taxon>Lutzomyia</taxon>
        <taxon>Lutzomyia</taxon>
    </lineage>
</organism>
<evidence type="ECO:0000256" key="6">
    <source>
        <dbReference type="SAM" id="Phobius"/>
    </source>
</evidence>
<feature type="transmembrane region" description="Helical" evidence="6">
    <location>
        <begin position="132"/>
        <end position="150"/>
    </location>
</feature>
<keyword evidence="9" id="KW-1185">Reference proteome</keyword>
<keyword evidence="5 6" id="KW-0472">Membrane</keyword>
<dbReference type="EMBL" id="AJWK01003104">
    <property type="status" value="NOT_ANNOTATED_CDS"/>
    <property type="molecule type" value="Genomic_DNA"/>
</dbReference>
<sequence length="204" mass="23224">MFAKIFKLKIFLSFLLCFVCILGDYLTNRSKSRSVTKALVDNTTHGLVGLICGFILVGPFRERLTTCEAHSMLLVAYLVASGIDADHFLEARSFKLTDALNLPKRPFLHCSTIPLVIFTLLLMTLKFSKSLIACLWLSVFFLAFATHHLRDSIRRGHWFYPLGSVNPTPYPIYLIGSILLPHFMVYLISRSIHLNQSQHEEFTV</sequence>
<dbReference type="Proteomes" id="UP000092461">
    <property type="component" value="Unassembled WGS sequence"/>
</dbReference>